<dbReference type="EMBL" id="AECZ01000029">
    <property type="protein sequence ID" value="EFL49951.1"/>
    <property type="molecule type" value="Genomic_DNA"/>
</dbReference>
<name>E1K0C0_SOLFR</name>
<proteinExistence type="predicted"/>
<reference evidence="1 2" key="1">
    <citation type="submission" date="2010-08" db="EMBL/GenBank/DDBJ databases">
        <title>The draft genome of Desulfovibrio fructosovorans JJ.</title>
        <authorList>
            <consortium name="US DOE Joint Genome Institute (JGI-PGF)"/>
            <person name="Lucas S."/>
            <person name="Copeland A."/>
            <person name="Lapidus A."/>
            <person name="Cheng J.-F."/>
            <person name="Bruce D."/>
            <person name="Goodwin L."/>
            <person name="Pitluck S."/>
            <person name="Land M.L."/>
            <person name="Hauser L."/>
            <person name="Chang Y.-J."/>
            <person name="Jeffries C."/>
            <person name="Wall J.D."/>
            <person name="Stahl D.A."/>
            <person name="Arkin A.P."/>
            <person name="Dehal P."/>
            <person name="Stolyar S.M."/>
            <person name="Hazen T.C."/>
            <person name="Woyke T.J."/>
        </authorList>
    </citation>
    <scope>NUCLEOTIDE SEQUENCE [LARGE SCALE GENOMIC DNA]</scope>
    <source>
        <strain evidence="1 2">JJ</strain>
    </source>
</reference>
<protein>
    <submittedName>
        <fullName evidence="1">Uncharacterized protein</fullName>
    </submittedName>
</protein>
<organism evidence="1 2">
    <name type="scientific">Solidesulfovibrio fructosivorans JJ]</name>
    <dbReference type="NCBI Taxonomy" id="596151"/>
    <lineage>
        <taxon>Bacteria</taxon>
        <taxon>Pseudomonadati</taxon>
        <taxon>Thermodesulfobacteriota</taxon>
        <taxon>Desulfovibrionia</taxon>
        <taxon>Desulfovibrionales</taxon>
        <taxon>Desulfovibrionaceae</taxon>
        <taxon>Solidesulfovibrio</taxon>
    </lineage>
</organism>
<sequence>MRKNIAITVLSIVFIMNIGSGYTRRIDRQLSKVESSLGERFDDRAFVEQALEAERKLRSRLSVSAKA</sequence>
<dbReference type="AlphaFoldDB" id="E1K0C0"/>
<gene>
    <name evidence="1" type="ORF">DesfrDRAFT_3320</name>
</gene>
<dbReference type="RefSeq" id="WP_005995773.1">
    <property type="nucleotide sequence ID" value="NZ_AECZ01000029.1"/>
</dbReference>
<evidence type="ECO:0000313" key="1">
    <source>
        <dbReference type="EMBL" id="EFL49951.1"/>
    </source>
</evidence>
<keyword evidence="2" id="KW-1185">Reference proteome</keyword>
<evidence type="ECO:0000313" key="2">
    <source>
        <dbReference type="Proteomes" id="UP000006250"/>
    </source>
</evidence>
<dbReference type="OrthoDB" id="5461140at2"/>
<comment type="caution">
    <text evidence="1">The sequence shown here is derived from an EMBL/GenBank/DDBJ whole genome shotgun (WGS) entry which is preliminary data.</text>
</comment>
<accession>E1K0C0</accession>
<dbReference type="Proteomes" id="UP000006250">
    <property type="component" value="Unassembled WGS sequence"/>
</dbReference>